<sequence>MKINKRIRKFFPLDFYGEDRGWRFVIRAHNTSEVLDALMWRSFLSVRRQDFNLLHLAVETFSYENDYSEGRIAEVSGSHGAMMRVKMLGPVVNVSALNQAYLEKQAAAQALCSLA</sequence>
<protein>
    <submittedName>
        <fullName evidence="1">Uncharacterized protein</fullName>
    </submittedName>
</protein>
<proteinExistence type="predicted"/>
<dbReference type="AlphaFoldDB" id="A0A135I4R2"/>
<dbReference type="Proteomes" id="UP000070529">
    <property type="component" value="Unassembled WGS sequence"/>
</dbReference>
<comment type="caution">
    <text evidence="1">The sequence shown here is derived from an EMBL/GenBank/DDBJ whole genome shotgun (WGS) entry which is preliminary data.</text>
</comment>
<evidence type="ECO:0000313" key="2">
    <source>
        <dbReference type="Proteomes" id="UP000070529"/>
    </source>
</evidence>
<keyword evidence="2" id="KW-1185">Reference proteome</keyword>
<dbReference type="EMBL" id="LNTY01000051">
    <property type="protein sequence ID" value="KXF80441.1"/>
    <property type="molecule type" value="Genomic_DNA"/>
</dbReference>
<name>A0A135I4R2_9GAMM</name>
<accession>A0A135I4R2</accession>
<organism evidence="1 2">
    <name type="scientific">Enterovibrio coralii</name>
    <dbReference type="NCBI Taxonomy" id="294935"/>
    <lineage>
        <taxon>Bacteria</taxon>
        <taxon>Pseudomonadati</taxon>
        <taxon>Pseudomonadota</taxon>
        <taxon>Gammaproteobacteria</taxon>
        <taxon>Vibrionales</taxon>
        <taxon>Vibrionaceae</taxon>
        <taxon>Enterovibrio</taxon>
    </lineage>
</organism>
<dbReference type="OrthoDB" id="5820257at2"/>
<gene>
    <name evidence="1" type="ORF">ATN88_22060</name>
</gene>
<reference evidence="1 2" key="1">
    <citation type="submission" date="2015-11" db="EMBL/GenBank/DDBJ databases">
        <title>Genomic Taxonomy of the Vibrionaceae.</title>
        <authorList>
            <person name="Gomez-Gil B."/>
            <person name="Enciso-Ibarra J."/>
        </authorList>
    </citation>
    <scope>NUCLEOTIDE SEQUENCE [LARGE SCALE GENOMIC DNA]</scope>
    <source>
        <strain evidence="1 2">CAIM 912</strain>
    </source>
</reference>
<evidence type="ECO:0000313" key="1">
    <source>
        <dbReference type="EMBL" id="KXF80441.1"/>
    </source>
</evidence>